<protein>
    <submittedName>
        <fullName evidence="1">Uncharacterized protein</fullName>
    </submittedName>
</protein>
<sequence>MSHPVLRLCYDHAEVTVTDRRLFSEPRLADHCTPVQKIWFYNSDGSLWKLVKGEPEGLRNETAGLHHPHPLCAQQEWIYPSCTNDNGSTLYSLWGFLPCNSLPGQEQPVQRLQREIPMGATWLSITAFHFLLCGETLAGI</sequence>
<keyword evidence="2" id="KW-1185">Reference proteome</keyword>
<dbReference type="Proteomes" id="UP001153269">
    <property type="component" value="Unassembled WGS sequence"/>
</dbReference>
<gene>
    <name evidence="1" type="ORF">PLEPLA_LOCUS40274</name>
</gene>
<dbReference type="AlphaFoldDB" id="A0A9N7VLK8"/>
<accession>A0A9N7VLK8</accession>
<evidence type="ECO:0000313" key="1">
    <source>
        <dbReference type="EMBL" id="CAB1452524.1"/>
    </source>
</evidence>
<proteinExistence type="predicted"/>
<reference evidence="1" key="1">
    <citation type="submission" date="2020-03" db="EMBL/GenBank/DDBJ databases">
        <authorList>
            <person name="Weist P."/>
        </authorList>
    </citation>
    <scope>NUCLEOTIDE SEQUENCE</scope>
</reference>
<organism evidence="1 2">
    <name type="scientific">Pleuronectes platessa</name>
    <name type="common">European plaice</name>
    <dbReference type="NCBI Taxonomy" id="8262"/>
    <lineage>
        <taxon>Eukaryota</taxon>
        <taxon>Metazoa</taxon>
        <taxon>Chordata</taxon>
        <taxon>Craniata</taxon>
        <taxon>Vertebrata</taxon>
        <taxon>Euteleostomi</taxon>
        <taxon>Actinopterygii</taxon>
        <taxon>Neopterygii</taxon>
        <taxon>Teleostei</taxon>
        <taxon>Neoteleostei</taxon>
        <taxon>Acanthomorphata</taxon>
        <taxon>Carangaria</taxon>
        <taxon>Pleuronectiformes</taxon>
        <taxon>Pleuronectoidei</taxon>
        <taxon>Pleuronectidae</taxon>
        <taxon>Pleuronectes</taxon>
    </lineage>
</organism>
<evidence type="ECO:0000313" key="2">
    <source>
        <dbReference type="Proteomes" id="UP001153269"/>
    </source>
</evidence>
<comment type="caution">
    <text evidence="1">The sequence shown here is derived from an EMBL/GenBank/DDBJ whole genome shotgun (WGS) entry which is preliminary data.</text>
</comment>
<name>A0A9N7VLK8_PLEPL</name>
<dbReference type="EMBL" id="CADEAL010004132">
    <property type="protein sequence ID" value="CAB1452524.1"/>
    <property type="molecule type" value="Genomic_DNA"/>
</dbReference>